<keyword evidence="3 13" id="KW-0378">Hydrolase</keyword>
<dbReference type="SUPFAM" id="SSF56601">
    <property type="entry name" value="beta-lactamase/transpeptidase-like"/>
    <property type="match status" value="1"/>
</dbReference>
<keyword evidence="6" id="KW-0961">Cell wall biogenesis/degradation</keyword>
<dbReference type="InterPro" id="IPR001967">
    <property type="entry name" value="Peptidase_S11_N"/>
</dbReference>
<dbReference type="InterPro" id="IPR018044">
    <property type="entry name" value="Peptidase_S11"/>
</dbReference>
<dbReference type="EMBL" id="OJIN01000059">
    <property type="protein sequence ID" value="SPD72727.1"/>
    <property type="molecule type" value="Genomic_DNA"/>
</dbReference>
<sequence>MKTQKMSLAVSAFVILSFFFAISTSYAQKDQSPKKPVPKAAVKQQPKAPLAPAVKSMAKNPYAGAIVIDAATGKILFEDNPDAKGYPASVIKLMVLLIITEGVEAKQISLEDNVTVTAEASRMGGSQVYLKENEVFSVNELLYALMVQSANDAAVTLALHYSGSKEGFVDVMNKRAQELGMKDTIFHSVHGLPPGKGQQPDVSTPRDIAKLCQELLKHPDILRYTSTKERPFRMDSPTPFIMRNHNHLLGTFVDCDGFKTGYFAAGGFSIAATAVKKGMRAIVVILGSIDRKVRDAKARELLARGLQTLVASAPPPALAPVVQEAKTPADAEGGTGPETEKKDVIEIKKDTLIIAGAVILGVIILIIVMYSLAAKNKRSKKRRGDGIGFLE</sequence>
<dbReference type="AlphaFoldDB" id="A0A445MTB6"/>
<keyword evidence="13" id="KW-0645">Protease</keyword>
<evidence type="ECO:0000259" key="12">
    <source>
        <dbReference type="Pfam" id="PF00768"/>
    </source>
</evidence>
<dbReference type="InterPro" id="IPR012338">
    <property type="entry name" value="Beta-lactam/transpept-like"/>
</dbReference>
<keyword evidence="10" id="KW-0812">Transmembrane</keyword>
<dbReference type="GO" id="GO:0006508">
    <property type="term" value="P:proteolysis"/>
    <property type="evidence" value="ECO:0007669"/>
    <property type="project" value="InterPro"/>
</dbReference>
<keyword evidence="4" id="KW-0133">Cell shape</keyword>
<dbReference type="GO" id="GO:0009252">
    <property type="term" value="P:peptidoglycan biosynthetic process"/>
    <property type="evidence" value="ECO:0007669"/>
    <property type="project" value="UniProtKB-KW"/>
</dbReference>
<feature type="active site" evidence="7">
    <location>
        <position position="149"/>
    </location>
</feature>
<keyword evidence="5" id="KW-0573">Peptidoglycan synthesis</keyword>
<dbReference type="PANTHER" id="PTHR21581:SF6">
    <property type="entry name" value="TRAFFICKING PROTEIN PARTICLE COMPLEX SUBUNIT 12"/>
    <property type="match status" value="1"/>
</dbReference>
<evidence type="ECO:0000256" key="7">
    <source>
        <dbReference type="PIRSR" id="PIRSR618044-1"/>
    </source>
</evidence>
<evidence type="ECO:0000256" key="5">
    <source>
        <dbReference type="ARBA" id="ARBA00022984"/>
    </source>
</evidence>
<dbReference type="EC" id="3.4.16.4" evidence="13"/>
<organism evidence="13">
    <name type="scientific">uncultured Desulfobacterium sp</name>
    <dbReference type="NCBI Taxonomy" id="201089"/>
    <lineage>
        <taxon>Bacteria</taxon>
        <taxon>Pseudomonadati</taxon>
        <taxon>Thermodesulfobacteriota</taxon>
        <taxon>Desulfobacteria</taxon>
        <taxon>Desulfobacterales</taxon>
        <taxon>Desulfobacteriaceae</taxon>
        <taxon>Desulfobacterium</taxon>
        <taxon>environmental samples</taxon>
    </lineage>
</organism>
<keyword evidence="10" id="KW-1133">Transmembrane helix</keyword>
<dbReference type="PRINTS" id="PR00725">
    <property type="entry name" value="DADACBPTASE1"/>
</dbReference>
<evidence type="ECO:0000256" key="11">
    <source>
        <dbReference type="SAM" id="SignalP"/>
    </source>
</evidence>
<keyword evidence="13" id="KW-0121">Carboxypeptidase</keyword>
<dbReference type="Gene3D" id="3.40.710.10">
    <property type="entry name" value="DD-peptidase/beta-lactamase superfamily"/>
    <property type="match status" value="1"/>
</dbReference>
<dbReference type="GO" id="GO:0008360">
    <property type="term" value="P:regulation of cell shape"/>
    <property type="evidence" value="ECO:0007669"/>
    <property type="project" value="UniProtKB-KW"/>
</dbReference>
<evidence type="ECO:0000256" key="6">
    <source>
        <dbReference type="ARBA" id="ARBA00023316"/>
    </source>
</evidence>
<keyword evidence="10" id="KW-0472">Membrane</keyword>
<proteinExistence type="inferred from homology"/>
<gene>
    <name evidence="13" type="ORF">PITCH_A1510016</name>
</gene>
<accession>A0A445MTB6</accession>
<evidence type="ECO:0000256" key="10">
    <source>
        <dbReference type="SAM" id="Phobius"/>
    </source>
</evidence>
<evidence type="ECO:0000256" key="9">
    <source>
        <dbReference type="RuleBase" id="RU004016"/>
    </source>
</evidence>
<keyword evidence="2 11" id="KW-0732">Signal</keyword>
<feature type="domain" description="Peptidase S11 D-alanyl-D-alanine carboxypeptidase A N-terminal" evidence="12">
    <location>
        <begin position="64"/>
        <end position="287"/>
    </location>
</feature>
<name>A0A445MTB6_9BACT</name>
<feature type="transmembrane region" description="Helical" evidence="10">
    <location>
        <begin position="352"/>
        <end position="373"/>
    </location>
</feature>
<dbReference type="PANTHER" id="PTHR21581">
    <property type="entry name" value="D-ALANYL-D-ALANINE CARBOXYPEPTIDASE"/>
    <property type="match status" value="1"/>
</dbReference>
<evidence type="ECO:0000256" key="2">
    <source>
        <dbReference type="ARBA" id="ARBA00022729"/>
    </source>
</evidence>
<dbReference type="GO" id="GO:0009002">
    <property type="term" value="F:serine-type D-Ala-D-Ala carboxypeptidase activity"/>
    <property type="evidence" value="ECO:0007669"/>
    <property type="project" value="UniProtKB-EC"/>
</dbReference>
<reference evidence="13" key="1">
    <citation type="submission" date="2018-01" db="EMBL/GenBank/DDBJ databases">
        <authorList>
            <person name="Regsiter A."/>
            <person name="William W."/>
        </authorList>
    </citation>
    <scope>NUCLEOTIDE SEQUENCE</scope>
    <source>
        <strain evidence="13">TRIP AH-1</strain>
    </source>
</reference>
<feature type="signal peptide" evidence="11">
    <location>
        <begin position="1"/>
        <end position="27"/>
    </location>
</feature>
<comment type="similarity">
    <text evidence="1 9">Belongs to the peptidase S11 family.</text>
</comment>
<evidence type="ECO:0000256" key="1">
    <source>
        <dbReference type="ARBA" id="ARBA00007164"/>
    </source>
</evidence>
<evidence type="ECO:0000256" key="3">
    <source>
        <dbReference type="ARBA" id="ARBA00022801"/>
    </source>
</evidence>
<feature type="active site" description="Proton acceptor" evidence="7">
    <location>
        <position position="92"/>
    </location>
</feature>
<evidence type="ECO:0000256" key="8">
    <source>
        <dbReference type="PIRSR" id="PIRSR618044-2"/>
    </source>
</evidence>
<evidence type="ECO:0000313" key="13">
    <source>
        <dbReference type="EMBL" id="SPD72727.1"/>
    </source>
</evidence>
<evidence type="ECO:0000256" key="4">
    <source>
        <dbReference type="ARBA" id="ARBA00022960"/>
    </source>
</evidence>
<dbReference type="Pfam" id="PF00768">
    <property type="entry name" value="Peptidase_S11"/>
    <property type="match status" value="1"/>
</dbReference>
<feature type="active site" description="Acyl-ester intermediate" evidence="7">
    <location>
        <position position="89"/>
    </location>
</feature>
<feature type="chain" id="PRO_5019233710" evidence="11">
    <location>
        <begin position="28"/>
        <end position="391"/>
    </location>
</feature>
<protein>
    <submittedName>
        <fullName evidence="13">Serine-type D-Ala-D-Ala carboxypeptidase (Modular protein)</fullName>
        <ecNumber evidence="13">3.4.16.4</ecNumber>
    </submittedName>
</protein>
<feature type="binding site" evidence="8">
    <location>
        <position position="259"/>
    </location>
    <ligand>
        <name>substrate</name>
    </ligand>
</feature>
<dbReference type="GO" id="GO:0071555">
    <property type="term" value="P:cell wall organization"/>
    <property type="evidence" value="ECO:0007669"/>
    <property type="project" value="UniProtKB-KW"/>
</dbReference>